<protein>
    <submittedName>
        <fullName evidence="2">Uncharacterized protein</fullName>
    </submittedName>
</protein>
<evidence type="ECO:0000313" key="2">
    <source>
        <dbReference type="EMBL" id="VUZ85617.1"/>
    </source>
</evidence>
<accession>A0A564ZL74</accession>
<keyword evidence="3" id="KW-1185">Reference proteome</keyword>
<organism evidence="2 3">
    <name type="scientific">Candidatus Methylomirabilis lanthanidiphila</name>
    <dbReference type="NCBI Taxonomy" id="2211376"/>
    <lineage>
        <taxon>Bacteria</taxon>
        <taxon>Candidatus Methylomirabilota</taxon>
        <taxon>Candidatus Methylomirabilia</taxon>
        <taxon>Candidatus Methylomirabilales</taxon>
        <taxon>Candidatus Methylomirabilaceae</taxon>
        <taxon>Candidatus Methylomirabilis</taxon>
    </lineage>
</organism>
<sequence length="118" mass="13277">MTSLTAYFFGEFANSFVLSKLKYKQNGKRGISQASRFVWSTIVGEGLDSLLFMTVGFLGIMATDELFKIVLTIWGIKVLYEIIALPVSMSIANWVKKIDGFDVIDDPRTTNYSPFSTR</sequence>
<gene>
    <name evidence="2" type="ORF">MELA_02002</name>
</gene>
<dbReference type="PANTHER" id="PTHR34300:SF2">
    <property type="entry name" value="QUEUOSINE PRECURSOR TRANSPORTER-RELATED"/>
    <property type="match status" value="1"/>
</dbReference>
<keyword evidence="1" id="KW-1133">Transmembrane helix</keyword>
<dbReference type="InterPro" id="IPR003744">
    <property type="entry name" value="YhhQ"/>
</dbReference>
<feature type="transmembrane region" description="Helical" evidence="1">
    <location>
        <begin position="66"/>
        <end position="87"/>
    </location>
</feature>
<evidence type="ECO:0000313" key="3">
    <source>
        <dbReference type="Proteomes" id="UP000334340"/>
    </source>
</evidence>
<dbReference type="Proteomes" id="UP000334340">
    <property type="component" value="Unassembled WGS sequence"/>
</dbReference>
<feature type="transmembrane region" description="Helical" evidence="1">
    <location>
        <begin position="37"/>
        <end position="60"/>
    </location>
</feature>
<dbReference type="Pfam" id="PF02592">
    <property type="entry name" value="Vut_1"/>
    <property type="match status" value="1"/>
</dbReference>
<keyword evidence="1" id="KW-0472">Membrane</keyword>
<dbReference type="AlphaFoldDB" id="A0A564ZL74"/>
<dbReference type="PANTHER" id="PTHR34300">
    <property type="entry name" value="QUEUOSINE PRECURSOR TRANSPORTER-RELATED"/>
    <property type="match status" value="1"/>
</dbReference>
<reference evidence="2 3" key="1">
    <citation type="submission" date="2019-07" db="EMBL/GenBank/DDBJ databases">
        <authorList>
            <person name="Cremers G."/>
        </authorList>
    </citation>
    <scope>NUCLEOTIDE SEQUENCE [LARGE SCALE GENOMIC DNA]</scope>
</reference>
<keyword evidence="1" id="KW-0812">Transmembrane</keyword>
<dbReference type="EMBL" id="CABIKM010000030">
    <property type="protein sequence ID" value="VUZ85617.1"/>
    <property type="molecule type" value="Genomic_DNA"/>
</dbReference>
<name>A0A564ZL74_9BACT</name>
<proteinExistence type="predicted"/>
<evidence type="ECO:0000256" key="1">
    <source>
        <dbReference type="SAM" id="Phobius"/>
    </source>
</evidence>